<evidence type="ECO:0000259" key="3">
    <source>
        <dbReference type="PROSITE" id="PS51186"/>
    </source>
</evidence>
<dbReference type="GO" id="GO:0016747">
    <property type="term" value="F:acyltransferase activity, transferring groups other than amino-acyl groups"/>
    <property type="evidence" value="ECO:0007669"/>
    <property type="project" value="InterPro"/>
</dbReference>
<dbReference type="AlphaFoldDB" id="A0A402AMM4"/>
<feature type="domain" description="N-acetyltransferase" evidence="3">
    <location>
        <begin position="3"/>
        <end position="170"/>
    </location>
</feature>
<dbReference type="EMBL" id="BIFS01000001">
    <property type="protein sequence ID" value="GCE20250.1"/>
    <property type="molecule type" value="Genomic_DNA"/>
</dbReference>
<sequence>MTITVRAATLQDVEGIARVHVDTWRTTYRGLIPDAYLDNLTYEPRQRMWNQILGTPGSQNLTFVAVDEAGQIVGFINGGPERENDPFYQSELYAIYILASQHGHGTGRVLVRTLAQSLIQSGFTNMLVWVLAGNPATQFYQRLGAQYVTAKPVQIGGADLQEFAYGWPDLQVLL</sequence>
<reference evidence="5" key="1">
    <citation type="submission" date="2018-12" db="EMBL/GenBank/DDBJ databases">
        <title>Tengunoibacter tsumagoiensis gen. nov., sp. nov., Dictyobacter kobayashii sp. nov., D. alpinus sp. nov., and D. joshuensis sp. nov. and description of Dictyobacteraceae fam. nov. within the order Ktedonobacterales isolated from Tengu-no-mugimeshi.</title>
        <authorList>
            <person name="Wang C.M."/>
            <person name="Zheng Y."/>
            <person name="Sakai Y."/>
            <person name="Toyoda A."/>
            <person name="Minakuchi Y."/>
            <person name="Abe K."/>
            <person name="Yokota A."/>
            <person name="Yabe S."/>
        </authorList>
    </citation>
    <scope>NUCLEOTIDE SEQUENCE [LARGE SCALE GENOMIC DNA]</scope>
    <source>
        <strain evidence="5">Uno11</strain>
    </source>
</reference>
<protein>
    <submittedName>
        <fullName evidence="4">Putative N-acetyltransferase YuaI</fullName>
    </submittedName>
</protein>
<name>A0A402AMM4_9CHLR</name>
<dbReference type="RefSeq" id="WP_126551952.1">
    <property type="nucleotide sequence ID" value="NZ_BIFS01000001.1"/>
</dbReference>
<gene>
    <name evidence="4" type="primary">yuaI</name>
    <name evidence="4" type="ORF">KDK_40500</name>
</gene>
<evidence type="ECO:0000256" key="2">
    <source>
        <dbReference type="ARBA" id="ARBA00023315"/>
    </source>
</evidence>
<dbReference type="OrthoDB" id="5292888at2"/>
<accession>A0A402AMM4</accession>
<dbReference type="SUPFAM" id="SSF55729">
    <property type="entry name" value="Acyl-CoA N-acyltransferases (Nat)"/>
    <property type="match status" value="1"/>
</dbReference>
<dbReference type="CDD" id="cd04301">
    <property type="entry name" value="NAT_SF"/>
    <property type="match status" value="1"/>
</dbReference>
<dbReference type="Gene3D" id="3.40.630.30">
    <property type="match status" value="1"/>
</dbReference>
<evidence type="ECO:0000313" key="5">
    <source>
        <dbReference type="Proteomes" id="UP000287188"/>
    </source>
</evidence>
<keyword evidence="5" id="KW-1185">Reference proteome</keyword>
<dbReference type="PANTHER" id="PTHR43877">
    <property type="entry name" value="AMINOALKYLPHOSPHONATE N-ACETYLTRANSFERASE-RELATED-RELATED"/>
    <property type="match status" value="1"/>
</dbReference>
<dbReference type="PROSITE" id="PS51186">
    <property type="entry name" value="GNAT"/>
    <property type="match status" value="1"/>
</dbReference>
<organism evidence="4 5">
    <name type="scientific">Dictyobacter kobayashii</name>
    <dbReference type="NCBI Taxonomy" id="2014872"/>
    <lineage>
        <taxon>Bacteria</taxon>
        <taxon>Bacillati</taxon>
        <taxon>Chloroflexota</taxon>
        <taxon>Ktedonobacteria</taxon>
        <taxon>Ktedonobacterales</taxon>
        <taxon>Dictyobacteraceae</taxon>
        <taxon>Dictyobacter</taxon>
    </lineage>
</organism>
<evidence type="ECO:0000256" key="1">
    <source>
        <dbReference type="ARBA" id="ARBA00022679"/>
    </source>
</evidence>
<dbReference type="InterPro" id="IPR050832">
    <property type="entry name" value="Bact_Acetyltransf"/>
</dbReference>
<dbReference type="Pfam" id="PF00583">
    <property type="entry name" value="Acetyltransf_1"/>
    <property type="match status" value="1"/>
</dbReference>
<dbReference type="Proteomes" id="UP000287188">
    <property type="component" value="Unassembled WGS sequence"/>
</dbReference>
<dbReference type="InterPro" id="IPR000182">
    <property type="entry name" value="GNAT_dom"/>
</dbReference>
<proteinExistence type="predicted"/>
<evidence type="ECO:0000313" key="4">
    <source>
        <dbReference type="EMBL" id="GCE20250.1"/>
    </source>
</evidence>
<dbReference type="InterPro" id="IPR016181">
    <property type="entry name" value="Acyl_CoA_acyltransferase"/>
</dbReference>
<keyword evidence="2" id="KW-0012">Acyltransferase</keyword>
<keyword evidence="1 4" id="KW-0808">Transferase</keyword>
<comment type="caution">
    <text evidence="4">The sequence shown here is derived from an EMBL/GenBank/DDBJ whole genome shotgun (WGS) entry which is preliminary data.</text>
</comment>